<dbReference type="SUPFAM" id="SSF56112">
    <property type="entry name" value="Protein kinase-like (PK-like)"/>
    <property type="match status" value="1"/>
</dbReference>
<accession>A0A835VUD7</accession>
<evidence type="ECO:0000313" key="1">
    <source>
        <dbReference type="EMBL" id="KAG2428215.1"/>
    </source>
</evidence>
<proteinExistence type="predicted"/>
<dbReference type="Proteomes" id="UP000650467">
    <property type="component" value="Unassembled WGS sequence"/>
</dbReference>
<name>A0A835VUD7_CHLIN</name>
<gene>
    <name evidence="1" type="ORF">HXX76_011895</name>
</gene>
<dbReference type="InterPro" id="IPR011009">
    <property type="entry name" value="Kinase-like_dom_sf"/>
</dbReference>
<dbReference type="EMBL" id="JAEHOC010000036">
    <property type="protein sequence ID" value="KAG2428215.1"/>
    <property type="molecule type" value="Genomic_DNA"/>
</dbReference>
<sequence>MSTAWAAGLVPGKRPPCMLAFAAAGPMLQFFCIQPPGSDGEGAQATPISGALDLNTRLGRLGALTASCNIWRLLAGYASQAPTVPLESGYISRSPDGLRTYCLLRGFVRKSIANFATTQAPFASFELLQDVYSKMAKAEHRRHIIQVDDIAGHAGPQLVDDVYIVHLAPVGVPNQGPPADLHDLARAVSGVLRGLAALHSEGFVHRDVRWPNVIFLPAERRWLLIDLEHAGLNDCDCNRAPYPLQSWSKCTLDAGGKYTFRSDLRMVAEQLMCGGVELDDGGKDLRRQLMSGQLTAAAALEHEWLVGSAAE</sequence>
<evidence type="ECO:0008006" key="3">
    <source>
        <dbReference type="Google" id="ProtNLM"/>
    </source>
</evidence>
<dbReference type="Gene3D" id="1.10.510.10">
    <property type="entry name" value="Transferase(Phosphotransferase) domain 1"/>
    <property type="match status" value="1"/>
</dbReference>
<dbReference type="AlphaFoldDB" id="A0A835VUD7"/>
<protein>
    <recommendedName>
        <fullName evidence="3">Protein kinase domain-containing protein</fullName>
    </recommendedName>
</protein>
<comment type="caution">
    <text evidence="1">The sequence shown here is derived from an EMBL/GenBank/DDBJ whole genome shotgun (WGS) entry which is preliminary data.</text>
</comment>
<dbReference type="OrthoDB" id="2436248at2759"/>
<reference evidence="1" key="1">
    <citation type="journal article" date="2020" name="bioRxiv">
        <title>Comparative genomics of Chlamydomonas.</title>
        <authorList>
            <person name="Craig R.J."/>
            <person name="Hasan A.R."/>
            <person name="Ness R.W."/>
            <person name="Keightley P.D."/>
        </authorList>
    </citation>
    <scope>NUCLEOTIDE SEQUENCE</scope>
    <source>
        <strain evidence="1">SAG 7.73</strain>
    </source>
</reference>
<organism evidence="1 2">
    <name type="scientific">Chlamydomonas incerta</name>
    <dbReference type="NCBI Taxonomy" id="51695"/>
    <lineage>
        <taxon>Eukaryota</taxon>
        <taxon>Viridiplantae</taxon>
        <taxon>Chlorophyta</taxon>
        <taxon>core chlorophytes</taxon>
        <taxon>Chlorophyceae</taxon>
        <taxon>CS clade</taxon>
        <taxon>Chlamydomonadales</taxon>
        <taxon>Chlamydomonadaceae</taxon>
        <taxon>Chlamydomonas</taxon>
    </lineage>
</organism>
<evidence type="ECO:0000313" key="2">
    <source>
        <dbReference type="Proteomes" id="UP000650467"/>
    </source>
</evidence>
<keyword evidence="2" id="KW-1185">Reference proteome</keyword>